<evidence type="ECO:0000256" key="2">
    <source>
        <dbReference type="ARBA" id="ARBA00022670"/>
    </source>
</evidence>
<dbReference type="GO" id="GO:0004190">
    <property type="term" value="F:aspartic-type endopeptidase activity"/>
    <property type="evidence" value="ECO:0007669"/>
    <property type="project" value="UniProtKB-KW"/>
</dbReference>
<dbReference type="FunFam" id="3.30.70.270:FF:000020">
    <property type="entry name" value="Transposon Tf2-6 polyprotein-like Protein"/>
    <property type="match status" value="1"/>
</dbReference>
<sequence length="1035" mass="118005">MLGLLDSGATRTVVGLSGLKLLRSLGLEVLGSPGLCTMANGEQSATSGFVSAPVTLMGRTHVLDLLVVPDLAQPLILGIDFWKVMQIVPDLHQNVWHFAGEQSVLSLVSSLEVSGVEALENLTSQQQNQLLTLIDAKFRVMGDGLGCCNAAEHVIELLPGTSPIKQRYYPVSPVKQALMNQEIDEMLRLGVIELSHSPWASPVCMVRKSDNSYRFCIDFRKLNAVTKKDSYPIPYISAILDRLRNTKFISSIDIRSAFWQVPLSESSKELTAFVVPGRDLYQFRRMPFGLTNAPATWQRIIDRVLGVDLEGKVMVYLDDIIVISESFSEHLQILGLVFDRLRDAGLVVKREKCHFCKAELKYLGYMVDSRGLRPDPEKVQAIINIVPPTNITEVRRFIGTASWYRRFVPNFSTILSPIINLTKKKSVWNWTPACHESFRLIKEALITAPVLSSPDFNREFILQTDASAYGLGAVLSQNFEDGEKVIAYLSRSLTRQETKLTVTEKECLAVIWSVEKLRHYLEGVHFKVITDHHSLLWLHHLKDPQGRLARWALRLQPYDFELIHRKGKDHVVPDFLSRSVPVVTSDSLEVSALETAVRIEDRHSFVTQDKWYNRLLQRLESEPEKFPCWRTEDGKLYKNVRTDHAEFSNGSGAWKVVVPKDLRLDVLKRCHDHPAAGHVGVFKTFWKLASRYYWPKMRADVVRFVRSCRVCAQSKVEQKPPCGLMGNRPRISQPWQSISLDFVGPLPRSKHGNSYILVVTDFFSKYVVLFPCRSANSKSLVKFVEEGIFLTYGTPQFLTCDNGTQMKSKEFRSLCDKYGVKIFYTAHYYPRADHTERVNRVIKTMLKTCVRQSDHRTWEDNLAAIGCAIRTSKHEVTGFTPYFINFGREHHLFGPDFSENILVQGNDPRVTIQARQGKLKDLFLKVQERIEAAHKVSQQRYNLRRRPVQYKVGDLVWRKNKVLSNMDKHYSAKLAPEYIGPFKVLRRTGTCTYELGDESGKRKGVWHVQDLKPLEPVYPLESPNSVTPRNSLLNS</sequence>
<keyword evidence="19" id="KW-1185">Reference proteome</keyword>
<dbReference type="InterPro" id="IPR041588">
    <property type="entry name" value="Integrase_H2C2"/>
</dbReference>
<dbReference type="Gene3D" id="2.40.70.10">
    <property type="entry name" value="Acid Proteases"/>
    <property type="match status" value="1"/>
</dbReference>
<dbReference type="InterPro" id="IPR050951">
    <property type="entry name" value="Retrovirus_Pol_polyprotein"/>
</dbReference>
<keyword evidence="7" id="KW-0064">Aspartyl protease</keyword>
<dbReference type="InterPro" id="IPR001969">
    <property type="entry name" value="Aspartic_peptidase_AS"/>
</dbReference>
<dbReference type="Gene3D" id="1.10.340.70">
    <property type="match status" value="1"/>
</dbReference>
<keyword evidence="9" id="KW-0378">Hydrolase</keyword>
<dbReference type="GO" id="GO:0003677">
    <property type="term" value="F:DNA binding"/>
    <property type="evidence" value="ECO:0007669"/>
    <property type="project" value="UniProtKB-KW"/>
</dbReference>
<proteinExistence type="predicted"/>
<keyword evidence="15" id="KW-0233">DNA recombination</keyword>
<accession>A0ABD1E554</accession>
<dbReference type="GO" id="GO:0006310">
    <property type="term" value="P:DNA recombination"/>
    <property type="evidence" value="ECO:0007669"/>
    <property type="project" value="UniProtKB-KW"/>
</dbReference>
<dbReference type="Pfam" id="PF17917">
    <property type="entry name" value="RT_RNaseH"/>
    <property type="match status" value="1"/>
</dbReference>
<dbReference type="PROSITE" id="PS50994">
    <property type="entry name" value="INTEGRASE"/>
    <property type="match status" value="1"/>
</dbReference>
<dbReference type="Gene3D" id="3.10.20.370">
    <property type="match status" value="1"/>
</dbReference>
<protein>
    <recommendedName>
        <fullName evidence="1">RNA-directed DNA polymerase</fullName>
        <ecNumber evidence="1">2.7.7.49</ecNumber>
    </recommendedName>
</protein>
<evidence type="ECO:0000256" key="1">
    <source>
        <dbReference type="ARBA" id="ARBA00012493"/>
    </source>
</evidence>
<evidence type="ECO:0000259" key="16">
    <source>
        <dbReference type="PROSITE" id="PS50878"/>
    </source>
</evidence>
<dbReference type="EMBL" id="JBDJPC010000013">
    <property type="protein sequence ID" value="KAL1488854.1"/>
    <property type="molecule type" value="Genomic_DNA"/>
</dbReference>
<evidence type="ECO:0000256" key="14">
    <source>
        <dbReference type="ARBA" id="ARBA00023125"/>
    </source>
</evidence>
<dbReference type="GO" id="GO:0003887">
    <property type="term" value="F:DNA-directed DNA polymerase activity"/>
    <property type="evidence" value="ECO:0007669"/>
    <property type="project" value="UniProtKB-KW"/>
</dbReference>
<dbReference type="GO" id="GO:0006508">
    <property type="term" value="P:proteolysis"/>
    <property type="evidence" value="ECO:0007669"/>
    <property type="project" value="UniProtKB-KW"/>
</dbReference>
<dbReference type="Gene3D" id="3.30.420.10">
    <property type="entry name" value="Ribonuclease H-like superfamily/Ribonuclease H"/>
    <property type="match status" value="1"/>
</dbReference>
<dbReference type="Proteomes" id="UP001566132">
    <property type="component" value="Unassembled WGS sequence"/>
</dbReference>
<evidence type="ECO:0000313" key="18">
    <source>
        <dbReference type="EMBL" id="KAL1488854.1"/>
    </source>
</evidence>
<dbReference type="PANTHER" id="PTHR37984:SF5">
    <property type="entry name" value="PROTEIN NYNRIN-LIKE"/>
    <property type="match status" value="1"/>
</dbReference>
<dbReference type="GO" id="GO:0042575">
    <property type="term" value="C:DNA polymerase complex"/>
    <property type="evidence" value="ECO:0007669"/>
    <property type="project" value="UniProtKB-ARBA"/>
</dbReference>
<dbReference type="InterPro" id="IPR001584">
    <property type="entry name" value="Integrase_cat-core"/>
</dbReference>
<dbReference type="CDD" id="cd09274">
    <property type="entry name" value="RNase_HI_RT_Ty3"/>
    <property type="match status" value="1"/>
</dbReference>
<feature type="domain" description="Integrase catalytic" evidence="17">
    <location>
        <begin position="730"/>
        <end position="889"/>
    </location>
</feature>
<dbReference type="FunFam" id="1.10.340.70:FF:000001">
    <property type="entry name" value="Retrovirus-related Pol polyprotein from transposon gypsy-like Protein"/>
    <property type="match status" value="1"/>
</dbReference>
<feature type="domain" description="Reverse transcriptase" evidence="16">
    <location>
        <begin position="187"/>
        <end position="367"/>
    </location>
</feature>
<evidence type="ECO:0000256" key="12">
    <source>
        <dbReference type="ARBA" id="ARBA00022918"/>
    </source>
</evidence>
<dbReference type="CDD" id="cd00303">
    <property type="entry name" value="retropepsin_like"/>
    <property type="match status" value="1"/>
</dbReference>
<dbReference type="Pfam" id="PF00665">
    <property type="entry name" value="rve"/>
    <property type="match status" value="1"/>
</dbReference>
<dbReference type="InterPro" id="IPR041373">
    <property type="entry name" value="RT_RNaseH"/>
</dbReference>
<dbReference type="GO" id="GO:0003964">
    <property type="term" value="F:RNA-directed DNA polymerase activity"/>
    <property type="evidence" value="ECO:0007669"/>
    <property type="project" value="UniProtKB-KW"/>
</dbReference>
<keyword evidence="14" id="KW-0238">DNA-binding</keyword>
<name>A0ABD1E554_HYPHA</name>
<reference evidence="18 19" key="1">
    <citation type="submission" date="2024-05" db="EMBL/GenBank/DDBJ databases">
        <title>Genetic variation in Jamaican populations of the coffee berry borer (Hypothenemus hampei).</title>
        <authorList>
            <person name="Errbii M."/>
            <person name="Myrie A."/>
        </authorList>
    </citation>
    <scope>NUCLEOTIDE SEQUENCE [LARGE SCALE GENOMIC DNA]</scope>
    <source>
        <strain evidence="18">JA-Hopewell-2020-01-JO</strain>
        <tissue evidence="18">Whole body</tissue>
    </source>
</reference>
<dbReference type="Gene3D" id="3.10.10.10">
    <property type="entry name" value="HIV Type 1 Reverse Transcriptase, subunit A, domain 1"/>
    <property type="match status" value="1"/>
</dbReference>
<dbReference type="PROSITE" id="PS50878">
    <property type="entry name" value="RT_POL"/>
    <property type="match status" value="1"/>
</dbReference>
<evidence type="ECO:0000256" key="3">
    <source>
        <dbReference type="ARBA" id="ARBA00022679"/>
    </source>
</evidence>
<dbReference type="InterPro" id="IPR036397">
    <property type="entry name" value="RNaseH_sf"/>
</dbReference>
<dbReference type="Gene3D" id="3.30.70.270">
    <property type="match status" value="2"/>
</dbReference>
<evidence type="ECO:0000259" key="17">
    <source>
        <dbReference type="PROSITE" id="PS50994"/>
    </source>
</evidence>
<evidence type="ECO:0000256" key="15">
    <source>
        <dbReference type="ARBA" id="ARBA00023172"/>
    </source>
</evidence>
<keyword evidence="4" id="KW-0548">Nucleotidyltransferase</keyword>
<evidence type="ECO:0000256" key="6">
    <source>
        <dbReference type="ARBA" id="ARBA00022723"/>
    </source>
</evidence>
<gene>
    <name evidence="18" type="ORF">ABEB36_014649</name>
</gene>
<dbReference type="AlphaFoldDB" id="A0ABD1E554"/>
<dbReference type="InterPro" id="IPR056924">
    <property type="entry name" value="SH3_Tf2-1"/>
</dbReference>
<dbReference type="GO" id="GO:0004519">
    <property type="term" value="F:endonuclease activity"/>
    <property type="evidence" value="ECO:0007669"/>
    <property type="project" value="UniProtKB-KW"/>
</dbReference>
<dbReference type="CDD" id="cd01647">
    <property type="entry name" value="RT_LTR"/>
    <property type="match status" value="1"/>
</dbReference>
<evidence type="ECO:0000256" key="5">
    <source>
        <dbReference type="ARBA" id="ARBA00022722"/>
    </source>
</evidence>
<keyword evidence="6" id="KW-0479">Metal-binding</keyword>
<dbReference type="FunFam" id="3.30.420.10:FF:000032">
    <property type="entry name" value="Retrovirus-related Pol polyprotein from transposon 297-like Protein"/>
    <property type="match status" value="1"/>
</dbReference>
<dbReference type="GO" id="GO:0015074">
    <property type="term" value="P:DNA integration"/>
    <property type="evidence" value="ECO:0007669"/>
    <property type="project" value="UniProtKB-KW"/>
</dbReference>
<dbReference type="EC" id="2.7.7.49" evidence="1"/>
<dbReference type="SUPFAM" id="SSF56672">
    <property type="entry name" value="DNA/RNA polymerases"/>
    <property type="match status" value="1"/>
</dbReference>
<evidence type="ECO:0000256" key="11">
    <source>
        <dbReference type="ARBA" id="ARBA00022908"/>
    </source>
</evidence>
<dbReference type="InterPro" id="IPR021109">
    <property type="entry name" value="Peptidase_aspartic_dom_sf"/>
</dbReference>
<dbReference type="PANTHER" id="PTHR37984">
    <property type="entry name" value="PROTEIN CBG26694"/>
    <property type="match status" value="1"/>
</dbReference>
<keyword evidence="5" id="KW-0540">Nuclease</keyword>
<dbReference type="InterPro" id="IPR043502">
    <property type="entry name" value="DNA/RNA_pol_sf"/>
</dbReference>
<dbReference type="InterPro" id="IPR012337">
    <property type="entry name" value="RNaseH-like_sf"/>
</dbReference>
<dbReference type="InterPro" id="IPR000477">
    <property type="entry name" value="RT_dom"/>
</dbReference>
<dbReference type="GO" id="GO:0046872">
    <property type="term" value="F:metal ion binding"/>
    <property type="evidence" value="ECO:0007669"/>
    <property type="project" value="UniProtKB-KW"/>
</dbReference>
<dbReference type="Pfam" id="PF00078">
    <property type="entry name" value="RVT_1"/>
    <property type="match status" value="1"/>
</dbReference>
<evidence type="ECO:0000256" key="7">
    <source>
        <dbReference type="ARBA" id="ARBA00022750"/>
    </source>
</evidence>
<evidence type="ECO:0000256" key="13">
    <source>
        <dbReference type="ARBA" id="ARBA00022932"/>
    </source>
</evidence>
<keyword evidence="12" id="KW-0695">RNA-directed DNA polymerase</keyword>
<keyword evidence="2" id="KW-0645">Protease</keyword>
<evidence type="ECO:0000256" key="10">
    <source>
        <dbReference type="ARBA" id="ARBA00022842"/>
    </source>
</evidence>
<dbReference type="PROSITE" id="PS00141">
    <property type="entry name" value="ASP_PROTEASE"/>
    <property type="match status" value="1"/>
</dbReference>
<keyword evidence="8" id="KW-0255">Endonuclease</keyword>
<evidence type="ECO:0000256" key="4">
    <source>
        <dbReference type="ARBA" id="ARBA00022695"/>
    </source>
</evidence>
<evidence type="ECO:0000313" key="19">
    <source>
        <dbReference type="Proteomes" id="UP001566132"/>
    </source>
</evidence>
<dbReference type="Pfam" id="PF17921">
    <property type="entry name" value="Integrase_H2C2"/>
    <property type="match status" value="1"/>
</dbReference>
<evidence type="ECO:0000256" key="8">
    <source>
        <dbReference type="ARBA" id="ARBA00022759"/>
    </source>
</evidence>
<dbReference type="SUPFAM" id="SSF53098">
    <property type="entry name" value="Ribonuclease H-like"/>
    <property type="match status" value="1"/>
</dbReference>
<dbReference type="FunFam" id="3.10.20.370:FF:000001">
    <property type="entry name" value="Retrovirus-related Pol polyprotein from transposon 17.6-like protein"/>
    <property type="match status" value="1"/>
</dbReference>
<dbReference type="Pfam" id="PF24626">
    <property type="entry name" value="SH3_Tf2-1"/>
    <property type="match status" value="1"/>
</dbReference>
<keyword evidence="10" id="KW-0460">Magnesium</keyword>
<comment type="caution">
    <text evidence="18">The sequence shown here is derived from an EMBL/GenBank/DDBJ whole genome shotgun (WGS) entry which is preliminary data.</text>
</comment>
<keyword evidence="13" id="KW-0239">DNA-directed DNA polymerase</keyword>
<organism evidence="18 19">
    <name type="scientific">Hypothenemus hampei</name>
    <name type="common">Coffee berry borer</name>
    <dbReference type="NCBI Taxonomy" id="57062"/>
    <lineage>
        <taxon>Eukaryota</taxon>
        <taxon>Metazoa</taxon>
        <taxon>Ecdysozoa</taxon>
        <taxon>Arthropoda</taxon>
        <taxon>Hexapoda</taxon>
        <taxon>Insecta</taxon>
        <taxon>Pterygota</taxon>
        <taxon>Neoptera</taxon>
        <taxon>Endopterygota</taxon>
        <taxon>Coleoptera</taxon>
        <taxon>Polyphaga</taxon>
        <taxon>Cucujiformia</taxon>
        <taxon>Curculionidae</taxon>
        <taxon>Scolytinae</taxon>
        <taxon>Hypothenemus</taxon>
    </lineage>
</organism>
<keyword evidence="11" id="KW-0229">DNA integration</keyword>
<dbReference type="InterPro" id="IPR043128">
    <property type="entry name" value="Rev_trsase/Diguanyl_cyclase"/>
</dbReference>
<evidence type="ECO:0000256" key="9">
    <source>
        <dbReference type="ARBA" id="ARBA00022801"/>
    </source>
</evidence>
<keyword evidence="3" id="KW-0808">Transferase</keyword>